<evidence type="ECO:0000256" key="3">
    <source>
        <dbReference type="ARBA" id="ARBA00022833"/>
    </source>
</evidence>
<evidence type="ECO:0000259" key="6">
    <source>
        <dbReference type="PROSITE" id="PS50089"/>
    </source>
</evidence>
<evidence type="ECO:0000256" key="5">
    <source>
        <dbReference type="SAM" id="Phobius"/>
    </source>
</evidence>
<name>A0A8S1D0C0_9INSE</name>
<feature type="transmembrane region" description="Helical" evidence="5">
    <location>
        <begin position="91"/>
        <end position="113"/>
    </location>
</feature>
<dbReference type="InterPro" id="IPR001841">
    <property type="entry name" value="Znf_RING"/>
</dbReference>
<feature type="transmembrane region" description="Helical" evidence="5">
    <location>
        <begin position="240"/>
        <end position="259"/>
    </location>
</feature>
<feature type="transmembrane region" description="Helical" evidence="5">
    <location>
        <begin position="214"/>
        <end position="234"/>
    </location>
</feature>
<sequence>MRYFVMGMISRVRARLQNVSALGSFNGKEDPRLRDERTAHSVCLLSVILLLPYLVRNHASSLLVSTATNLVYSGLVLPIVVSAHYKYPLSGLGSISSAIKECFVAVTSPLYYIARGMYRPIDRAEQAYIKMTNIAVLMSQILFFMLCDRVLVENQHVTALYSVMFYNVIAYCISYLRELIEKEDWSPWINITKTSNIRHLAMSTTKILLEWTKAVTFIITVVFMLLLLGLGQGLEHYKPTAVYTIITWIYYMATEKAFVDMFPSFLLRMQFECLDSLELLYAPVILKAIAASMSFIMAVPLLIHGHYKLFVITMYFNVYLRCREMSENGLRTLLKERKVLKRFRSATKEEMDDWADDVCAICLSPMAKARITPCHHIFHGDCLRMCLKYSDNCAICKKEIRFD</sequence>
<gene>
    <name evidence="7" type="ORF">CLODIP_2_CD11697</name>
</gene>
<feature type="transmembrane region" description="Helical" evidence="5">
    <location>
        <begin position="62"/>
        <end position="85"/>
    </location>
</feature>
<keyword evidence="5" id="KW-0472">Membrane</keyword>
<dbReference type="InterPro" id="IPR050731">
    <property type="entry name" value="HRD1_E3_ubiq-ligases"/>
</dbReference>
<reference evidence="7 8" key="1">
    <citation type="submission" date="2020-04" db="EMBL/GenBank/DDBJ databases">
        <authorList>
            <person name="Alioto T."/>
            <person name="Alioto T."/>
            <person name="Gomez Garrido J."/>
        </authorList>
    </citation>
    <scope>NUCLEOTIDE SEQUENCE [LARGE SCALE GENOMIC DNA]</scope>
</reference>
<evidence type="ECO:0000256" key="1">
    <source>
        <dbReference type="ARBA" id="ARBA00022723"/>
    </source>
</evidence>
<dbReference type="OrthoDB" id="4752984at2759"/>
<keyword evidence="2 4" id="KW-0863">Zinc-finger</keyword>
<dbReference type="PANTHER" id="PTHR22763:SF190">
    <property type="entry name" value="RING FINGER PROTEIN 24"/>
    <property type="match status" value="1"/>
</dbReference>
<dbReference type="GO" id="GO:0008270">
    <property type="term" value="F:zinc ion binding"/>
    <property type="evidence" value="ECO:0007669"/>
    <property type="project" value="UniProtKB-KW"/>
</dbReference>
<keyword evidence="5" id="KW-1133">Transmembrane helix</keyword>
<dbReference type="GO" id="GO:0043161">
    <property type="term" value="P:proteasome-mediated ubiquitin-dependent protein catabolic process"/>
    <property type="evidence" value="ECO:0007669"/>
    <property type="project" value="TreeGrafter"/>
</dbReference>
<dbReference type="Gene3D" id="3.30.40.10">
    <property type="entry name" value="Zinc/RING finger domain, C3HC4 (zinc finger)"/>
    <property type="match status" value="1"/>
</dbReference>
<accession>A0A8S1D0C0</accession>
<keyword evidence="3" id="KW-0862">Zinc</keyword>
<evidence type="ECO:0000256" key="2">
    <source>
        <dbReference type="ARBA" id="ARBA00022771"/>
    </source>
</evidence>
<proteinExistence type="predicted"/>
<keyword evidence="1" id="KW-0479">Metal-binding</keyword>
<dbReference type="SMART" id="SM00184">
    <property type="entry name" value="RING"/>
    <property type="match status" value="1"/>
</dbReference>
<dbReference type="GO" id="GO:0012505">
    <property type="term" value="C:endomembrane system"/>
    <property type="evidence" value="ECO:0007669"/>
    <property type="project" value="TreeGrafter"/>
</dbReference>
<dbReference type="EMBL" id="CADEPI010000090">
    <property type="protein sequence ID" value="CAB3373799.1"/>
    <property type="molecule type" value="Genomic_DNA"/>
</dbReference>
<dbReference type="PANTHER" id="PTHR22763">
    <property type="entry name" value="RING ZINC FINGER PROTEIN"/>
    <property type="match status" value="1"/>
</dbReference>
<dbReference type="InterPro" id="IPR013083">
    <property type="entry name" value="Znf_RING/FYVE/PHD"/>
</dbReference>
<dbReference type="PROSITE" id="PS50089">
    <property type="entry name" value="ZF_RING_2"/>
    <property type="match status" value="1"/>
</dbReference>
<organism evidence="7 8">
    <name type="scientific">Cloeon dipterum</name>
    <dbReference type="NCBI Taxonomy" id="197152"/>
    <lineage>
        <taxon>Eukaryota</taxon>
        <taxon>Metazoa</taxon>
        <taxon>Ecdysozoa</taxon>
        <taxon>Arthropoda</taxon>
        <taxon>Hexapoda</taxon>
        <taxon>Insecta</taxon>
        <taxon>Pterygota</taxon>
        <taxon>Palaeoptera</taxon>
        <taxon>Ephemeroptera</taxon>
        <taxon>Pisciforma</taxon>
        <taxon>Baetidae</taxon>
        <taxon>Cloeon</taxon>
    </lineage>
</organism>
<keyword evidence="8" id="KW-1185">Reference proteome</keyword>
<protein>
    <recommendedName>
        <fullName evidence="6">RING-type domain-containing protein</fullName>
    </recommendedName>
</protein>
<dbReference type="AlphaFoldDB" id="A0A8S1D0C0"/>
<dbReference type="SUPFAM" id="SSF57850">
    <property type="entry name" value="RING/U-box"/>
    <property type="match status" value="1"/>
</dbReference>
<evidence type="ECO:0000313" key="7">
    <source>
        <dbReference type="EMBL" id="CAB3373799.1"/>
    </source>
</evidence>
<keyword evidence="5" id="KW-0812">Transmembrane</keyword>
<evidence type="ECO:0000256" key="4">
    <source>
        <dbReference type="PROSITE-ProRule" id="PRU00175"/>
    </source>
</evidence>
<feature type="transmembrane region" description="Helical" evidence="5">
    <location>
        <begin position="279"/>
        <end position="299"/>
    </location>
</feature>
<feature type="domain" description="RING-type" evidence="6">
    <location>
        <begin position="359"/>
        <end position="397"/>
    </location>
</feature>
<dbReference type="Proteomes" id="UP000494165">
    <property type="component" value="Unassembled WGS sequence"/>
</dbReference>
<feature type="transmembrane region" description="Helical" evidence="5">
    <location>
        <begin position="134"/>
        <end position="152"/>
    </location>
</feature>
<feature type="transmembrane region" description="Helical" evidence="5">
    <location>
        <begin position="158"/>
        <end position="176"/>
    </location>
</feature>
<evidence type="ECO:0000313" key="8">
    <source>
        <dbReference type="Proteomes" id="UP000494165"/>
    </source>
</evidence>
<dbReference type="Pfam" id="PF13639">
    <property type="entry name" value="zf-RING_2"/>
    <property type="match status" value="1"/>
</dbReference>
<comment type="caution">
    <text evidence="7">The sequence shown here is derived from an EMBL/GenBank/DDBJ whole genome shotgun (WGS) entry which is preliminary data.</text>
</comment>
<dbReference type="GO" id="GO:0061630">
    <property type="term" value="F:ubiquitin protein ligase activity"/>
    <property type="evidence" value="ECO:0007669"/>
    <property type="project" value="TreeGrafter"/>
</dbReference>